<dbReference type="RefSeq" id="WP_076346977.1">
    <property type="nucleotide sequence ID" value="NZ_FTOO01000006.1"/>
</dbReference>
<dbReference type="STRING" id="252246.SAMN05421799_10676"/>
<dbReference type="AlphaFoldDB" id="A0A1N7MSG0"/>
<feature type="domain" description="HTH cro/C1-type" evidence="2">
    <location>
        <begin position="10"/>
        <end position="64"/>
    </location>
</feature>
<organism evidence="3 4">
    <name type="scientific">Alicyclobacillus vulcanalis</name>
    <dbReference type="NCBI Taxonomy" id="252246"/>
    <lineage>
        <taxon>Bacteria</taxon>
        <taxon>Bacillati</taxon>
        <taxon>Bacillota</taxon>
        <taxon>Bacilli</taxon>
        <taxon>Bacillales</taxon>
        <taxon>Alicyclobacillaceae</taxon>
        <taxon>Alicyclobacillus</taxon>
    </lineage>
</organism>
<dbReference type="PROSITE" id="PS50943">
    <property type="entry name" value="HTH_CROC1"/>
    <property type="match status" value="1"/>
</dbReference>
<dbReference type="EMBL" id="FTOO01000006">
    <property type="protein sequence ID" value="SIS89046.1"/>
    <property type="molecule type" value="Genomic_DNA"/>
</dbReference>
<dbReference type="SUPFAM" id="SSF47413">
    <property type="entry name" value="lambda repressor-like DNA-binding domains"/>
    <property type="match status" value="1"/>
</dbReference>
<dbReference type="Proteomes" id="UP000186156">
    <property type="component" value="Unassembled WGS sequence"/>
</dbReference>
<protein>
    <submittedName>
        <fullName evidence="3">DNA-binding transcriptional regulator, XRE-family HTH domain</fullName>
    </submittedName>
</protein>
<dbReference type="InterPro" id="IPR050807">
    <property type="entry name" value="TransReg_Diox_bact_type"/>
</dbReference>
<gene>
    <name evidence="3" type="ORF">SAMN05421799_10676</name>
</gene>
<name>A0A1N7MSG0_9BACL</name>
<dbReference type="InterPro" id="IPR001387">
    <property type="entry name" value="Cro/C1-type_HTH"/>
</dbReference>
<dbReference type="CDD" id="cd00093">
    <property type="entry name" value="HTH_XRE"/>
    <property type="match status" value="1"/>
</dbReference>
<dbReference type="InterPro" id="IPR010982">
    <property type="entry name" value="Lambda_DNA-bd_dom_sf"/>
</dbReference>
<evidence type="ECO:0000313" key="4">
    <source>
        <dbReference type="Proteomes" id="UP000186156"/>
    </source>
</evidence>
<dbReference type="Pfam" id="PF01381">
    <property type="entry name" value="HTH_3"/>
    <property type="match status" value="1"/>
</dbReference>
<dbReference type="OrthoDB" id="9812960at2"/>
<sequence length="115" mass="12689">MDKVEFGLFLARLRESQSLSQRKLAELSGVSSATISRIESGLITPNPETLVAIAPHLNIPVEDLLKAAGYMTGQIENMPPPVEPELRKLIENARRLSPKQLDALNRLIESISSKE</sequence>
<dbReference type="GO" id="GO:0003677">
    <property type="term" value="F:DNA binding"/>
    <property type="evidence" value="ECO:0007669"/>
    <property type="project" value="UniProtKB-KW"/>
</dbReference>
<keyword evidence="4" id="KW-1185">Reference proteome</keyword>
<dbReference type="PANTHER" id="PTHR46797">
    <property type="entry name" value="HTH-TYPE TRANSCRIPTIONAL REGULATOR"/>
    <property type="match status" value="1"/>
</dbReference>
<accession>A0A1N7MSG0</accession>
<proteinExistence type="predicted"/>
<dbReference type="PANTHER" id="PTHR46797:SF1">
    <property type="entry name" value="METHYLPHOSPHONATE SYNTHASE"/>
    <property type="match status" value="1"/>
</dbReference>
<dbReference type="GO" id="GO:0003700">
    <property type="term" value="F:DNA-binding transcription factor activity"/>
    <property type="evidence" value="ECO:0007669"/>
    <property type="project" value="TreeGrafter"/>
</dbReference>
<keyword evidence="1 3" id="KW-0238">DNA-binding</keyword>
<dbReference type="Gene3D" id="1.10.260.40">
    <property type="entry name" value="lambda repressor-like DNA-binding domains"/>
    <property type="match status" value="1"/>
</dbReference>
<evidence type="ECO:0000256" key="1">
    <source>
        <dbReference type="ARBA" id="ARBA00023125"/>
    </source>
</evidence>
<dbReference type="GO" id="GO:0005829">
    <property type="term" value="C:cytosol"/>
    <property type="evidence" value="ECO:0007669"/>
    <property type="project" value="TreeGrafter"/>
</dbReference>
<evidence type="ECO:0000259" key="2">
    <source>
        <dbReference type="PROSITE" id="PS50943"/>
    </source>
</evidence>
<reference evidence="4" key="1">
    <citation type="submission" date="2017-01" db="EMBL/GenBank/DDBJ databases">
        <authorList>
            <person name="Varghese N."/>
            <person name="Submissions S."/>
        </authorList>
    </citation>
    <scope>NUCLEOTIDE SEQUENCE [LARGE SCALE GENOMIC DNA]</scope>
    <source>
        <strain evidence="4">DSM 16176</strain>
    </source>
</reference>
<dbReference type="SMART" id="SM00530">
    <property type="entry name" value="HTH_XRE"/>
    <property type="match status" value="1"/>
</dbReference>
<evidence type="ECO:0000313" key="3">
    <source>
        <dbReference type="EMBL" id="SIS89046.1"/>
    </source>
</evidence>